<dbReference type="AlphaFoldDB" id="A0A0E2AZS1"/>
<organism evidence="1 2">
    <name type="scientific">Leptospira kirschneri str. H1</name>
    <dbReference type="NCBI Taxonomy" id="1049966"/>
    <lineage>
        <taxon>Bacteria</taxon>
        <taxon>Pseudomonadati</taxon>
        <taxon>Spirochaetota</taxon>
        <taxon>Spirochaetia</taxon>
        <taxon>Leptospirales</taxon>
        <taxon>Leptospiraceae</taxon>
        <taxon>Leptospira</taxon>
    </lineage>
</organism>
<accession>A0A0E2AZS1</accession>
<dbReference type="Proteomes" id="UP000006253">
    <property type="component" value="Unassembled WGS sequence"/>
</dbReference>
<name>A0A0E2AZS1_9LEPT</name>
<comment type="caution">
    <text evidence="1">The sequence shown here is derived from an EMBL/GenBank/DDBJ whole genome shotgun (WGS) entry which is preliminary data.</text>
</comment>
<dbReference type="EMBL" id="AHMY02000056">
    <property type="protein sequence ID" value="EKO14368.1"/>
    <property type="molecule type" value="Genomic_DNA"/>
</dbReference>
<evidence type="ECO:0000313" key="1">
    <source>
        <dbReference type="EMBL" id="EKO14368.1"/>
    </source>
</evidence>
<gene>
    <name evidence="1" type="ORF">LEP1GSC081_0860</name>
</gene>
<sequence>MGEKQAKIHALNKIVSIIDEKASIYKNERKSMPSARAIAEKKLILDLIDDGMKLAKTIQPKPTDLIQDLEKLNKQFMNL</sequence>
<dbReference type="RefSeq" id="WP_004766543.1">
    <property type="nucleotide sequence ID" value="NZ_AHMY02000056.1"/>
</dbReference>
<protein>
    <submittedName>
        <fullName evidence="1">Uncharacterized protein</fullName>
    </submittedName>
</protein>
<reference evidence="1 2" key="1">
    <citation type="submission" date="2012-10" db="EMBL/GenBank/DDBJ databases">
        <authorList>
            <person name="Harkins D.M."/>
            <person name="Durkin A.S."/>
            <person name="Brinkac L.M."/>
            <person name="Selengut J.D."/>
            <person name="Sanka R."/>
            <person name="DePew J."/>
            <person name="Purushe J."/>
            <person name="Peacock S.J."/>
            <person name="Thaipadungpanit J."/>
            <person name="Wuthiekanun V.W."/>
            <person name="Day N.P."/>
            <person name="Vinetz J.M."/>
            <person name="Sutton G.G."/>
            <person name="Nelson W.C."/>
            <person name="Fouts D.E."/>
        </authorList>
    </citation>
    <scope>NUCLEOTIDE SEQUENCE [LARGE SCALE GENOMIC DNA]</scope>
    <source>
        <strain evidence="1 2">H1</strain>
    </source>
</reference>
<evidence type="ECO:0000313" key="2">
    <source>
        <dbReference type="Proteomes" id="UP000006253"/>
    </source>
</evidence>
<proteinExistence type="predicted"/>